<organism evidence="6 7">
    <name type="scientific">Lithospermum erythrorhizon</name>
    <name type="common">Purple gromwell</name>
    <name type="synonym">Lithospermum officinale var. erythrorhizon</name>
    <dbReference type="NCBI Taxonomy" id="34254"/>
    <lineage>
        <taxon>Eukaryota</taxon>
        <taxon>Viridiplantae</taxon>
        <taxon>Streptophyta</taxon>
        <taxon>Embryophyta</taxon>
        <taxon>Tracheophyta</taxon>
        <taxon>Spermatophyta</taxon>
        <taxon>Magnoliopsida</taxon>
        <taxon>eudicotyledons</taxon>
        <taxon>Gunneridae</taxon>
        <taxon>Pentapetalae</taxon>
        <taxon>asterids</taxon>
        <taxon>lamiids</taxon>
        <taxon>Boraginales</taxon>
        <taxon>Boraginaceae</taxon>
        <taxon>Boraginoideae</taxon>
        <taxon>Lithospermeae</taxon>
        <taxon>Lithospermum</taxon>
    </lineage>
</organism>
<evidence type="ECO:0000256" key="5">
    <source>
        <dbReference type="RuleBase" id="RU362057"/>
    </source>
</evidence>
<dbReference type="EC" id="2.4.1.-" evidence="5"/>
<dbReference type="GO" id="GO:0008194">
    <property type="term" value="F:UDP-glycosyltransferase activity"/>
    <property type="evidence" value="ECO:0007669"/>
    <property type="project" value="InterPro"/>
</dbReference>
<dbReference type="Pfam" id="PF00201">
    <property type="entry name" value="UDPGT"/>
    <property type="match status" value="1"/>
</dbReference>
<gene>
    <name evidence="6" type="ORF">LIER_32362</name>
</gene>
<dbReference type="SUPFAM" id="SSF53756">
    <property type="entry name" value="UDP-Glycosyltransferase/glycogen phosphorylase"/>
    <property type="match status" value="1"/>
</dbReference>
<proteinExistence type="inferred from homology"/>
<dbReference type="Gene3D" id="3.40.50.2000">
    <property type="entry name" value="Glycogen Phosphorylase B"/>
    <property type="match status" value="2"/>
</dbReference>
<comment type="similarity">
    <text evidence="1 4">Belongs to the UDP-glycosyltransferase family.</text>
</comment>
<evidence type="ECO:0000313" key="7">
    <source>
        <dbReference type="Proteomes" id="UP001454036"/>
    </source>
</evidence>
<dbReference type="PANTHER" id="PTHR48046">
    <property type="entry name" value="UDP-GLYCOSYLTRANSFERASE 72E1"/>
    <property type="match status" value="1"/>
</dbReference>
<evidence type="ECO:0000256" key="2">
    <source>
        <dbReference type="ARBA" id="ARBA00022676"/>
    </source>
</evidence>
<sequence>MEESRTAHIAMIPSVGMGHIIPFIELSKRILELENSKFSVTLIIPCNAPLTQSQKLFLSTLPDRISHIALPPVNLDDLDEEFVGAEARVCETITRSITKVQEAVSTLVKTKRLVAFVTDVFGTDAFDIAEEFNVSKYVFFTSAALSFSVMLHLAELDKNIPCEFKDWPEPIKLPGCIPLKGEDLLAPVQDKKKDDYKWFIFHGSRYKLADGVIINTFQDLEPGPIGALVENGNPKIYPIGPLTQMQSILGNKSGEESECKKFLNDQPNDSVLYVSFGSGGTLSSKQFQELAIGLEQSGQRFIWVVRMPNDKAANAAYFNSETEDSLGFLPDGFLARTKARGLVIRDWAPQAEILSHGSTGGYLTHCGWNSILEAVTCGIPLIVWPLYAEQRTNAVLLTEELKVALRPKESEDGVIGRDEIANVVKSLMDGEEGKEFSKRMKELMVGGQKALSPDGSSTKSLAELASIWTSMMLSS</sequence>
<dbReference type="Proteomes" id="UP001454036">
    <property type="component" value="Unassembled WGS sequence"/>
</dbReference>
<dbReference type="FunFam" id="3.40.50.2000:FF:000051">
    <property type="entry name" value="Glycosyltransferase"/>
    <property type="match status" value="1"/>
</dbReference>
<evidence type="ECO:0000256" key="4">
    <source>
        <dbReference type="RuleBase" id="RU003718"/>
    </source>
</evidence>
<keyword evidence="2 4" id="KW-0328">Glycosyltransferase</keyword>
<dbReference type="PROSITE" id="PS00375">
    <property type="entry name" value="UDPGT"/>
    <property type="match status" value="1"/>
</dbReference>
<dbReference type="AlphaFoldDB" id="A0AAV3RXA5"/>
<name>A0AAV3RXA5_LITER</name>
<accession>A0AAV3RXA5</accession>
<dbReference type="InterPro" id="IPR035595">
    <property type="entry name" value="UDP_glycos_trans_CS"/>
</dbReference>
<dbReference type="CDD" id="cd03784">
    <property type="entry name" value="GT1_Gtf-like"/>
    <property type="match status" value="1"/>
</dbReference>
<comment type="caution">
    <text evidence="6">The sequence shown here is derived from an EMBL/GenBank/DDBJ whole genome shotgun (WGS) entry which is preliminary data.</text>
</comment>
<keyword evidence="3 4" id="KW-0808">Transferase</keyword>
<evidence type="ECO:0000256" key="3">
    <source>
        <dbReference type="ARBA" id="ARBA00022679"/>
    </source>
</evidence>
<dbReference type="PANTHER" id="PTHR48046:SF6">
    <property type="entry name" value="GLYCOSYLTRANSFERASE"/>
    <property type="match status" value="1"/>
</dbReference>
<keyword evidence="7" id="KW-1185">Reference proteome</keyword>
<evidence type="ECO:0000256" key="1">
    <source>
        <dbReference type="ARBA" id="ARBA00009995"/>
    </source>
</evidence>
<dbReference type="EMBL" id="BAABME010012405">
    <property type="protein sequence ID" value="GAA0185074.1"/>
    <property type="molecule type" value="Genomic_DNA"/>
</dbReference>
<reference evidence="6 7" key="1">
    <citation type="submission" date="2024-01" db="EMBL/GenBank/DDBJ databases">
        <title>The complete chloroplast genome sequence of Lithospermum erythrorhizon: insights into the phylogenetic relationship among Boraginaceae species and the maternal lineages of purple gromwells.</title>
        <authorList>
            <person name="Okada T."/>
            <person name="Watanabe K."/>
        </authorList>
    </citation>
    <scope>NUCLEOTIDE SEQUENCE [LARGE SCALE GENOMIC DNA]</scope>
</reference>
<dbReference type="FunFam" id="3.40.50.2000:FF:000054">
    <property type="entry name" value="Glycosyltransferase"/>
    <property type="match status" value="1"/>
</dbReference>
<evidence type="ECO:0000313" key="6">
    <source>
        <dbReference type="EMBL" id="GAA0185074.1"/>
    </source>
</evidence>
<dbReference type="InterPro" id="IPR002213">
    <property type="entry name" value="UDP_glucos_trans"/>
</dbReference>
<protein>
    <recommendedName>
        <fullName evidence="5">Glycosyltransferase</fullName>
        <ecNumber evidence="5">2.4.1.-</ecNumber>
    </recommendedName>
</protein>